<feature type="region of interest" description="Disordered" evidence="1">
    <location>
        <begin position="104"/>
        <end position="156"/>
    </location>
</feature>
<evidence type="ECO:0000256" key="1">
    <source>
        <dbReference type="SAM" id="MobiDB-lite"/>
    </source>
</evidence>
<evidence type="ECO:0000256" key="2">
    <source>
        <dbReference type="SAM" id="Phobius"/>
    </source>
</evidence>
<feature type="region of interest" description="Disordered" evidence="1">
    <location>
        <begin position="253"/>
        <end position="285"/>
    </location>
</feature>
<feature type="region of interest" description="Disordered" evidence="1">
    <location>
        <begin position="47"/>
        <end position="77"/>
    </location>
</feature>
<feature type="compositionally biased region" description="Low complexity" evidence="1">
    <location>
        <begin position="258"/>
        <end position="285"/>
    </location>
</feature>
<feature type="transmembrane region" description="Helical" evidence="2">
    <location>
        <begin position="343"/>
        <end position="363"/>
    </location>
</feature>
<sequence length="451" mass="48688">MNSALSLKTFSRYNTYNVLCPSSLAGLTPLPLPRRLLGPIHTVATESMAPFPTPSQGKGRPLPSPPNTPPSERQQLSTPDRILSHDDIPYPDFQARLNALQWGESTSADRRPSPPSISSLLKASGGSLNEQAGPISSETFHPTEPPARSQISPSASANIPNLAKKFESLLNKKSVTTESGTFIVEPNLLGGKLTSQETVENILNGAQIQIDRTGHIVSRTDWGIRLNMIYTLPSGRTFVRVDKGKTRIAWPTFGTDANNTGRNPSSGGNGSYGDSNNAGSASGSSKVVIGDGATGRAIRDGLIDCIHSALNLDTTPRTTQLLRNGLTLGEAFVAKKKVSPETITVTIIIAASPGFVLALHHLVPRSFFTSDRLTTLVGGVSGVVAIVITLALLTYVEDPEVISLRLRYRFLLVRRRRKCGWPMMELWESAVSEFCNTIKNGISLRNLQPYL</sequence>
<accession>A0A139A5A1</accession>
<keyword evidence="2" id="KW-0472">Membrane</keyword>
<dbReference type="EMBL" id="KQ965796">
    <property type="protein sequence ID" value="KXS11818.1"/>
    <property type="molecule type" value="Genomic_DNA"/>
</dbReference>
<keyword evidence="2" id="KW-1133">Transmembrane helix</keyword>
<dbReference type="Proteomes" id="UP000070544">
    <property type="component" value="Unassembled WGS sequence"/>
</dbReference>
<protein>
    <submittedName>
        <fullName evidence="3">Uncharacterized protein</fullName>
    </submittedName>
</protein>
<proteinExistence type="predicted"/>
<keyword evidence="4" id="KW-1185">Reference proteome</keyword>
<evidence type="ECO:0000313" key="4">
    <source>
        <dbReference type="Proteomes" id="UP000070544"/>
    </source>
</evidence>
<dbReference type="AlphaFoldDB" id="A0A139A5A1"/>
<keyword evidence="2" id="KW-0812">Transmembrane</keyword>
<name>A0A139A5A1_GONPJ</name>
<organism evidence="3 4">
    <name type="scientific">Gonapodya prolifera (strain JEL478)</name>
    <name type="common">Monoblepharis prolifera</name>
    <dbReference type="NCBI Taxonomy" id="1344416"/>
    <lineage>
        <taxon>Eukaryota</taxon>
        <taxon>Fungi</taxon>
        <taxon>Fungi incertae sedis</taxon>
        <taxon>Chytridiomycota</taxon>
        <taxon>Chytridiomycota incertae sedis</taxon>
        <taxon>Monoblepharidomycetes</taxon>
        <taxon>Monoblepharidales</taxon>
        <taxon>Gonapodyaceae</taxon>
        <taxon>Gonapodya</taxon>
    </lineage>
</organism>
<feature type="compositionally biased region" description="Polar residues" evidence="1">
    <location>
        <begin position="126"/>
        <end position="140"/>
    </location>
</feature>
<reference evidence="3 4" key="1">
    <citation type="journal article" date="2015" name="Genome Biol. Evol.">
        <title>Phylogenomic analyses indicate that early fungi evolved digesting cell walls of algal ancestors of land plants.</title>
        <authorList>
            <person name="Chang Y."/>
            <person name="Wang S."/>
            <person name="Sekimoto S."/>
            <person name="Aerts A.L."/>
            <person name="Choi C."/>
            <person name="Clum A."/>
            <person name="LaButti K.M."/>
            <person name="Lindquist E.A."/>
            <person name="Yee Ngan C."/>
            <person name="Ohm R.A."/>
            <person name="Salamov A.A."/>
            <person name="Grigoriev I.V."/>
            <person name="Spatafora J.W."/>
            <person name="Berbee M.L."/>
        </authorList>
    </citation>
    <scope>NUCLEOTIDE SEQUENCE [LARGE SCALE GENOMIC DNA]</scope>
    <source>
        <strain evidence="3 4">JEL478</strain>
    </source>
</reference>
<feature type="transmembrane region" description="Helical" evidence="2">
    <location>
        <begin position="375"/>
        <end position="396"/>
    </location>
</feature>
<gene>
    <name evidence="3" type="ORF">M427DRAFT_147541</name>
</gene>
<evidence type="ECO:0000313" key="3">
    <source>
        <dbReference type="EMBL" id="KXS11818.1"/>
    </source>
</evidence>